<proteinExistence type="predicted"/>
<sequence length="177" mass="21075">MNTGMKTAALAAFLAAAAYGPDAQAKVNVNINLGAPGPVIVSSPTPVVVEQRGPRRFAIERQPRFLYTPDLGFYVSVGAPYDIIYYQDQYYIYDGGEWYRSSNYRGPWMTVRRQRLPTHISRYRYEEIRQRRDREYRRAESWERQDRNRPNDRYNDRSNDRSNDRDRQRDADRPRWR</sequence>
<dbReference type="RefSeq" id="WP_011357529.1">
    <property type="nucleotide sequence ID" value="NC_007512.1"/>
</dbReference>
<evidence type="ECO:0000256" key="1">
    <source>
        <dbReference type="SAM" id="MobiDB-lite"/>
    </source>
</evidence>
<organism evidence="3 4">
    <name type="scientific">Chlorobium luteolum (strain DSM 273 / BCRC 81028 / 2530)</name>
    <name type="common">Pelodictyon luteolum</name>
    <dbReference type="NCBI Taxonomy" id="319225"/>
    <lineage>
        <taxon>Bacteria</taxon>
        <taxon>Pseudomonadati</taxon>
        <taxon>Chlorobiota</taxon>
        <taxon>Chlorobiia</taxon>
        <taxon>Chlorobiales</taxon>
        <taxon>Chlorobiaceae</taxon>
        <taxon>Chlorobium/Pelodictyon group</taxon>
        <taxon>Pelodictyon</taxon>
    </lineage>
</organism>
<name>Q3B4S6_CHLL3</name>
<dbReference type="OrthoDB" id="595179at2"/>
<dbReference type="eggNOG" id="ENOG5033C1K">
    <property type="taxonomic scope" value="Bacteria"/>
</dbReference>
<dbReference type="Proteomes" id="UP000002709">
    <property type="component" value="Chromosome"/>
</dbReference>
<dbReference type="STRING" id="319225.Plut_0782"/>
<evidence type="ECO:0000313" key="3">
    <source>
        <dbReference type="EMBL" id="ABB23655.1"/>
    </source>
</evidence>
<feature type="region of interest" description="Disordered" evidence="1">
    <location>
        <begin position="137"/>
        <end position="177"/>
    </location>
</feature>
<protein>
    <submittedName>
        <fullName evidence="3">Uncharacterized protein</fullName>
    </submittedName>
</protein>
<dbReference type="AlphaFoldDB" id="Q3B4S6"/>
<dbReference type="KEGG" id="plt:Plut_0782"/>
<feature type="chain" id="PRO_5004224254" evidence="2">
    <location>
        <begin position="26"/>
        <end position="177"/>
    </location>
</feature>
<dbReference type="HOGENOM" id="CLU_067281_1_0_10"/>
<accession>Q3B4S6</accession>
<feature type="signal peptide" evidence="2">
    <location>
        <begin position="1"/>
        <end position="25"/>
    </location>
</feature>
<gene>
    <name evidence="3" type="ordered locus">Plut_0782</name>
</gene>
<keyword evidence="4" id="KW-1185">Reference proteome</keyword>
<dbReference type="EMBL" id="CP000096">
    <property type="protein sequence ID" value="ABB23655.1"/>
    <property type="molecule type" value="Genomic_DNA"/>
</dbReference>
<keyword evidence="2" id="KW-0732">Signal</keyword>
<evidence type="ECO:0000256" key="2">
    <source>
        <dbReference type="SAM" id="SignalP"/>
    </source>
</evidence>
<evidence type="ECO:0000313" key="4">
    <source>
        <dbReference type="Proteomes" id="UP000002709"/>
    </source>
</evidence>
<reference evidence="4" key="1">
    <citation type="submission" date="2005-08" db="EMBL/GenBank/DDBJ databases">
        <title>Complete sequence of Pelodictyon luteolum DSM 273.</title>
        <authorList>
            <consortium name="US DOE Joint Genome Institute"/>
            <person name="Copeland A."/>
            <person name="Lucas S."/>
            <person name="Lapidus A."/>
            <person name="Barry K."/>
            <person name="Detter J.C."/>
            <person name="Glavina T."/>
            <person name="Hammon N."/>
            <person name="Israni S."/>
            <person name="Pitluck S."/>
            <person name="Bryant D."/>
            <person name="Schmutz J."/>
            <person name="Larimer F."/>
            <person name="Land M."/>
            <person name="Kyrpides N."/>
            <person name="Ivanova N."/>
            <person name="Richardson P."/>
        </authorList>
    </citation>
    <scope>NUCLEOTIDE SEQUENCE [LARGE SCALE GENOMIC DNA]</scope>
    <source>
        <strain evidence="4">DSM 273 / BCRC 81028 / 2530</strain>
    </source>
</reference>